<accession>A0A9P6MBI6</accession>
<dbReference type="AlphaFoldDB" id="A0A9P6MBI6"/>
<gene>
    <name evidence="5" type="ORF">BGZ65_005348</name>
</gene>
<proteinExistence type="inferred from homology"/>
<dbReference type="EMBL" id="JAAAHW010003196">
    <property type="protein sequence ID" value="KAF9987035.1"/>
    <property type="molecule type" value="Genomic_DNA"/>
</dbReference>
<feature type="region of interest" description="Disordered" evidence="4">
    <location>
        <begin position="272"/>
        <end position="305"/>
    </location>
</feature>
<dbReference type="Proteomes" id="UP000749646">
    <property type="component" value="Unassembled WGS sequence"/>
</dbReference>
<sequence>MDDSEMQKLWKLTNDLTAQLVFNRNATLELKQQLAALQARTTGHAPVMAISDHSDHSIDHAEYNLRIANERLREENSQLQEQVREYERWMEFIMSKFRLQNFAMAQSRKESMQEVYKMAEQGGEAAMRLQEENAMLQTRLSDLGAVARKAIHEEYYTTEALIESLETENRCLREMLSLAEGDNRAFTRRINPGLGGFFADDEEEENGLHRHRNRVSFPSTSTGSDYELPTSELLQQQQPPQKQQQQWPSRSSRQGQGCRLVLETPVPLSVQTGLLSPTSSSASSTSVPSPSWSPSANSSNSALLSPVLHDSTEQFKSISPPLDDAIGLGSAKQKIHRGKITVNTKVNEGSKENVK</sequence>
<dbReference type="PANTHER" id="PTHR39472">
    <property type="entry name" value="EXPRESSED PROTEIN"/>
    <property type="match status" value="1"/>
</dbReference>
<evidence type="ECO:0000313" key="5">
    <source>
        <dbReference type="EMBL" id="KAF9987035.1"/>
    </source>
</evidence>
<comment type="caution">
    <text evidence="5">The sequence shown here is derived from an EMBL/GenBank/DDBJ whole genome shotgun (WGS) entry which is preliminary data.</text>
</comment>
<feature type="compositionally biased region" description="Low complexity" evidence="4">
    <location>
        <begin position="235"/>
        <end position="256"/>
    </location>
</feature>
<protein>
    <submittedName>
        <fullName evidence="5">Uncharacterized protein</fullName>
    </submittedName>
</protein>
<keyword evidence="6" id="KW-1185">Reference proteome</keyword>
<feature type="compositionally biased region" description="Low complexity" evidence="4">
    <location>
        <begin position="274"/>
        <end position="305"/>
    </location>
</feature>
<evidence type="ECO:0000256" key="1">
    <source>
        <dbReference type="ARBA" id="ARBA00005537"/>
    </source>
</evidence>
<dbReference type="Pfam" id="PF05769">
    <property type="entry name" value="SIKE"/>
    <property type="match status" value="1"/>
</dbReference>
<keyword evidence="2 3" id="KW-0175">Coiled coil</keyword>
<dbReference type="InterPro" id="IPR008555">
    <property type="entry name" value="SIKE"/>
</dbReference>
<evidence type="ECO:0000256" key="4">
    <source>
        <dbReference type="SAM" id="MobiDB-lite"/>
    </source>
</evidence>
<evidence type="ECO:0000313" key="6">
    <source>
        <dbReference type="Proteomes" id="UP000749646"/>
    </source>
</evidence>
<evidence type="ECO:0000256" key="3">
    <source>
        <dbReference type="SAM" id="Coils"/>
    </source>
</evidence>
<name>A0A9P6MBI6_9FUNG</name>
<dbReference type="PANTHER" id="PTHR39472:SF1">
    <property type="entry name" value="EXPRESSED PROTEIN"/>
    <property type="match status" value="1"/>
</dbReference>
<reference evidence="5" key="1">
    <citation type="journal article" date="2020" name="Fungal Divers.">
        <title>Resolving the Mortierellaceae phylogeny through synthesis of multi-gene phylogenetics and phylogenomics.</title>
        <authorList>
            <person name="Vandepol N."/>
            <person name="Liber J."/>
            <person name="Desiro A."/>
            <person name="Na H."/>
            <person name="Kennedy M."/>
            <person name="Barry K."/>
            <person name="Grigoriev I.V."/>
            <person name="Miller A.N."/>
            <person name="O'Donnell K."/>
            <person name="Stajich J.E."/>
            <person name="Bonito G."/>
        </authorList>
    </citation>
    <scope>NUCLEOTIDE SEQUENCE</scope>
    <source>
        <strain evidence="5">MES-2147</strain>
    </source>
</reference>
<comment type="similarity">
    <text evidence="1">Belongs to the SIKE family.</text>
</comment>
<evidence type="ECO:0000256" key="2">
    <source>
        <dbReference type="ARBA" id="ARBA00023054"/>
    </source>
</evidence>
<feature type="region of interest" description="Disordered" evidence="4">
    <location>
        <begin position="205"/>
        <end position="256"/>
    </location>
</feature>
<dbReference type="OrthoDB" id="21214at2759"/>
<feature type="coiled-coil region" evidence="3">
    <location>
        <begin position="58"/>
        <end position="89"/>
    </location>
</feature>
<organism evidence="5 6">
    <name type="scientific">Modicella reniformis</name>
    <dbReference type="NCBI Taxonomy" id="1440133"/>
    <lineage>
        <taxon>Eukaryota</taxon>
        <taxon>Fungi</taxon>
        <taxon>Fungi incertae sedis</taxon>
        <taxon>Mucoromycota</taxon>
        <taxon>Mortierellomycotina</taxon>
        <taxon>Mortierellomycetes</taxon>
        <taxon>Mortierellales</taxon>
        <taxon>Mortierellaceae</taxon>
        <taxon>Modicella</taxon>
    </lineage>
</organism>